<protein>
    <submittedName>
        <fullName evidence="7">LptF/LptG family permease</fullName>
    </submittedName>
</protein>
<evidence type="ECO:0000256" key="3">
    <source>
        <dbReference type="ARBA" id="ARBA00022692"/>
    </source>
</evidence>
<dbReference type="Proteomes" id="UP000292583">
    <property type="component" value="Unassembled WGS sequence"/>
</dbReference>
<sequence>MKLCYKYILNQFLSTNLSIFFTLFSIVSMVFFIQLAKFTSNIEINFLDLLRLYGFMLPRILIFTLPIAFFIALTLAFYRLSKENESIVFFTLGFSPLNLAKFFLQIAACVSALMLIVALIVLPIVFELQDNFINYKKTQVKFNYKTGEFGQKFLDWMIFIEKEEANGYKNIILYHPKKLKTDKEQFIIAKDAKVLSKENGLSFELNSGKMYNFEDNQTMFIGDFEKLVINTQVDNLNTKIKSFYEYWSDISINEEKAKEFVVYTTIALFPLASTLFALSFGIVTYRYEKGFIYFGMFGVIGVYFGLLNIFHQPPILSCILIFLSIFIASFICFKKMILSRY</sequence>
<evidence type="ECO:0000256" key="2">
    <source>
        <dbReference type="ARBA" id="ARBA00022475"/>
    </source>
</evidence>
<evidence type="ECO:0000256" key="1">
    <source>
        <dbReference type="ARBA" id="ARBA00004651"/>
    </source>
</evidence>
<dbReference type="PANTHER" id="PTHR33529:SF7">
    <property type="entry name" value="LIPOPOLYSACCHARIDE EXPORT SYSTEM PERMEASE PROTEIN LPTF"/>
    <property type="match status" value="1"/>
</dbReference>
<keyword evidence="3 6" id="KW-0812">Transmembrane</keyword>
<evidence type="ECO:0000313" key="8">
    <source>
        <dbReference type="Proteomes" id="UP000292583"/>
    </source>
</evidence>
<keyword evidence="4 6" id="KW-1133">Transmembrane helix</keyword>
<evidence type="ECO:0000313" key="7">
    <source>
        <dbReference type="EMBL" id="TBR81422.1"/>
    </source>
</evidence>
<comment type="caution">
    <text evidence="7">The sequence shown here is derived from an EMBL/GenBank/DDBJ whole genome shotgun (WGS) entry which is preliminary data.</text>
</comment>
<feature type="transmembrane region" description="Helical" evidence="6">
    <location>
        <begin position="290"/>
        <end position="308"/>
    </location>
</feature>
<dbReference type="InterPro" id="IPR005495">
    <property type="entry name" value="LptG/LptF_permease"/>
</dbReference>
<proteinExistence type="predicted"/>
<feature type="transmembrane region" description="Helical" evidence="6">
    <location>
        <begin position="56"/>
        <end position="81"/>
    </location>
</feature>
<comment type="subcellular location">
    <subcellularLocation>
        <location evidence="1">Cell membrane</location>
        <topology evidence="1">Multi-pass membrane protein</topology>
    </subcellularLocation>
</comment>
<organism evidence="7 8">
    <name type="scientific">Campylobacter novaezeelandiae</name>
    <dbReference type="NCBI Taxonomy" id="2267891"/>
    <lineage>
        <taxon>Bacteria</taxon>
        <taxon>Pseudomonadati</taxon>
        <taxon>Campylobacterota</taxon>
        <taxon>Epsilonproteobacteria</taxon>
        <taxon>Campylobacterales</taxon>
        <taxon>Campylobacteraceae</taxon>
        <taxon>Campylobacter</taxon>
    </lineage>
</organism>
<feature type="transmembrane region" description="Helical" evidence="6">
    <location>
        <begin position="314"/>
        <end position="333"/>
    </location>
</feature>
<dbReference type="EMBL" id="QPGR01000005">
    <property type="protein sequence ID" value="TBR81422.1"/>
    <property type="molecule type" value="Genomic_DNA"/>
</dbReference>
<evidence type="ECO:0000256" key="6">
    <source>
        <dbReference type="SAM" id="Phobius"/>
    </source>
</evidence>
<keyword evidence="5 6" id="KW-0472">Membrane</keyword>
<dbReference type="PANTHER" id="PTHR33529">
    <property type="entry name" value="SLR0882 PROTEIN-RELATED"/>
    <property type="match status" value="1"/>
</dbReference>
<dbReference type="AlphaFoldDB" id="A0A4Q9JUK7"/>
<dbReference type="OrthoDB" id="5372422at2"/>
<dbReference type="RefSeq" id="WP_131165956.1">
    <property type="nucleotide sequence ID" value="NZ_CP076657.1"/>
</dbReference>
<feature type="transmembrane region" description="Helical" evidence="6">
    <location>
        <begin position="12"/>
        <end position="36"/>
    </location>
</feature>
<feature type="transmembrane region" description="Helical" evidence="6">
    <location>
        <begin position="102"/>
        <end position="126"/>
    </location>
</feature>
<name>A0A4Q9JUK7_9BACT</name>
<gene>
    <name evidence="7" type="ORF">DU473_03525</name>
</gene>
<dbReference type="Pfam" id="PF03739">
    <property type="entry name" value="LptF_LptG"/>
    <property type="match status" value="1"/>
</dbReference>
<dbReference type="GO" id="GO:0015920">
    <property type="term" value="P:lipopolysaccharide transport"/>
    <property type="evidence" value="ECO:0007669"/>
    <property type="project" value="TreeGrafter"/>
</dbReference>
<evidence type="ECO:0000256" key="4">
    <source>
        <dbReference type="ARBA" id="ARBA00022989"/>
    </source>
</evidence>
<reference evidence="7 8" key="1">
    <citation type="submission" date="2018-07" db="EMBL/GenBank/DDBJ databases">
        <title>Campylobacter zealandensis sp. nov., isolated from birds and water in New Zealand.</title>
        <authorList>
            <person name="Wilkinson D.A."/>
            <person name="Biggs P.J."/>
            <person name="French N.P."/>
            <person name="Midwinter A.C."/>
        </authorList>
    </citation>
    <scope>NUCLEOTIDE SEQUENCE [LARGE SCALE GENOMIC DNA]</scope>
    <source>
        <strain evidence="7 8">B423b</strain>
    </source>
</reference>
<keyword evidence="8" id="KW-1185">Reference proteome</keyword>
<evidence type="ECO:0000256" key="5">
    <source>
        <dbReference type="ARBA" id="ARBA00023136"/>
    </source>
</evidence>
<keyword evidence="2" id="KW-1003">Cell membrane</keyword>
<feature type="transmembrane region" description="Helical" evidence="6">
    <location>
        <begin position="260"/>
        <end position="283"/>
    </location>
</feature>
<accession>A0A4Q9JUK7</accession>
<dbReference type="GO" id="GO:0043190">
    <property type="term" value="C:ATP-binding cassette (ABC) transporter complex"/>
    <property type="evidence" value="ECO:0007669"/>
    <property type="project" value="TreeGrafter"/>
</dbReference>